<dbReference type="EMBL" id="KQ996465">
    <property type="protein sequence ID" value="KZV44933.1"/>
    <property type="molecule type" value="Genomic_DNA"/>
</dbReference>
<reference evidence="1 2" key="1">
    <citation type="journal article" date="2015" name="Proc. Natl. Acad. Sci. U.S.A.">
        <title>The resurrection genome of Boea hygrometrica: A blueprint for survival of dehydration.</title>
        <authorList>
            <person name="Xiao L."/>
            <person name="Yang G."/>
            <person name="Zhang L."/>
            <person name="Yang X."/>
            <person name="Zhao S."/>
            <person name="Ji Z."/>
            <person name="Zhou Q."/>
            <person name="Hu M."/>
            <person name="Wang Y."/>
            <person name="Chen M."/>
            <person name="Xu Y."/>
            <person name="Jin H."/>
            <person name="Xiao X."/>
            <person name="Hu G."/>
            <person name="Bao F."/>
            <person name="Hu Y."/>
            <person name="Wan P."/>
            <person name="Li L."/>
            <person name="Deng X."/>
            <person name="Kuang T."/>
            <person name="Xiang C."/>
            <person name="Zhu J.K."/>
            <person name="Oliver M.J."/>
            <person name="He Y."/>
        </authorList>
    </citation>
    <scope>NUCLEOTIDE SEQUENCE [LARGE SCALE GENOMIC DNA]</scope>
    <source>
        <strain evidence="2">cv. XS01</strain>
    </source>
</reference>
<organism evidence="1 2">
    <name type="scientific">Dorcoceras hygrometricum</name>
    <dbReference type="NCBI Taxonomy" id="472368"/>
    <lineage>
        <taxon>Eukaryota</taxon>
        <taxon>Viridiplantae</taxon>
        <taxon>Streptophyta</taxon>
        <taxon>Embryophyta</taxon>
        <taxon>Tracheophyta</taxon>
        <taxon>Spermatophyta</taxon>
        <taxon>Magnoliopsida</taxon>
        <taxon>eudicotyledons</taxon>
        <taxon>Gunneridae</taxon>
        <taxon>Pentapetalae</taxon>
        <taxon>asterids</taxon>
        <taxon>lamiids</taxon>
        <taxon>Lamiales</taxon>
        <taxon>Gesneriaceae</taxon>
        <taxon>Didymocarpoideae</taxon>
        <taxon>Trichosporeae</taxon>
        <taxon>Loxocarpinae</taxon>
        <taxon>Dorcoceras</taxon>
    </lineage>
</organism>
<dbReference type="Proteomes" id="UP000250235">
    <property type="component" value="Unassembled WGS sequence"/>
</dbReference>
<gene>
    <name evidence="1" type="ORF">F511_15429</name>
</gene>
<proteinExistence type="predicted"/>
<name>A0A2Z7CE17_9LAMI</name>
<dbReference type="AlphaFoldDB" id="A0A2Z7CE17"/>
<protein>
    <submittedName>
        <fullName evidence="1">Uncharacterized protein</fullName>
    </submittedName>
</protein>
<accession>A0A2Z7CE17</accession>
<evidence type="ECO:0000313" key="1">
    <source>
        <dbReference type="EMBL" id="KZV44933.1"/>
    </source>
</evidence>
<keyword evidence="2" id="KW-1185">Reference proteome</keyword>
<evidence type="ECO:0000313" key="2">
    <source>
        <dbReference type="Proteomes" id="UP000250235"/>
    </source>
</evidence>
<sequence>MLTIVLDKDLECTIVYVRCDSGYDGYHEIHLIVTVYSELVPSRLSRQNTRNAIEALHDRRLTLTRLPTHLGSLGAGLGEVPMHSTGCVLGKWVYLVTLAMSLFDLQDICIVIGSLATLDLPMIVDLIGIYVLKGPYCTLTMTNWFLQALSEIPRGSWGDVARRFTMIRWRTLNQKNSQAVCLYVVTSTTARGGRLLQANEAVQIRTILPNQLTPSWSWFNIKIHQQTSKLEPEHTGPVRTIAGSCLSWMLDRDGFIVDDVEDEEEEEQIQRQNSDELEEKAIIEGIQMSPSVSSVAGVGTSSFGLVGTTAFWISEGDSAVSSVGLQLCERPDVGYHGFSAGRGVDLAGGAPGGG</sequence>